<feature type="chain" id="PRO_5015628122" description="DUF2846 domain-containing protein" evidence="1">
    <location>
        <begin position="28"/>
        <end position="163"/>
    </location>
</feature>
<accession>A0A2S9YK05</accession>
<dbReference type="OrthoDB" id="5536552at2"/>
<dbReference type="AlphaFoldDB" id="A0A2S9YK05"/>
<evidence type="ECO:0000313" key="3">
    <source>
        <dbReference type="Proteomes" id="UP000237968"/>
    </source>
</evidence>
<gene>
    <name evidence="2" type="ORF">ENSA5_02450</name>
</gene>
<dbReference type="EMBL" id="PVNK01000013">
    <property type="protein sequence ID" value="PRQ05425.1"/>
    <property type="molecule type" value="Genomic_DNA"/>
</dbReference>
<dbReference type="Proteomes" id="UP000237968">
    <property type="component" value="Unassembled WGS sequence"/>
</dbReference>
<proteinExistence type="predicted"/>
<sequence length="163" mass="17163">MKNTKIVSRHLTLFALLVGLGLPSVGAASTPAPAPIPAGDGDPCGQAIVALELDVAAGLVYRVTPTGRELLVDNELDLYFGSLDRVVIDLELTVGEWEVEVSPQGAPTEVRYTRGGALRHVIETGPDEYLLSFTELSASASAMTMGPLLPDVIINPIPDCPSQ</sequence>
<keyword evidence="1" id="KW-0732">Signal</keyword>
<organism evidence="2 3">
    <name type="scientific">Enhygromyxa salina</name>
    <dbReference type="NCBI Taxonomy" id="215803"/>
    <lineage>
        <taxon>Bacteria</taxon>
        <taxon>Pseudomonadati</taxon>
        <taxon>Myxococcota</taxon>
        <taxon>Polyangia</taxon>
        <taxon>Nannocystales</taxon>
        <taxon>Nannocystaceae</taxon>
        <taxon>Enhygromyxa</taxon>
    </lineage>
</organism>
<keyword evidence="3" id="KW-1185">Reference proteome</keyword>
<name>A0A2S9YK05_9BACT</name>
<comment type="caution">
    <text evidence="2">The sequence shown here is derived from an EMBL/GenBank/DDBJ whole genome shotgun (WGS) entry which is preliminary data.</text>
</comment>
<reference evidence="2 3" key="1">
    <citation type="submission" date="2018-03" db="EMBL/GenBank/DDBJ databases">
        <title>Draft Genome Sequences of the Obligatory Marine Myxobacteria Enhygromyxa salina SWB005.</title>
        <authorList>
            <person name="Poehlein A."/>
            <person name="Moghaddam J.A."/>
            <person name="Harms H."/>
            <person name="Alanjari M."/>
            <person name="Koenig G.M."/>
            <person name="Daniel R."/>
            <person name="Schaeberle T.F."/>
        </authorList>
    </citation>
    <scope>NUCLEOTIDE SEQUENCE [LARGE SCALE GENOMIC DNA]</scope>
    <source>
        <strain evidence="2 3">SWB005</strain>
    </source>
</reference>
<dbReference type="RefSeq" id="WP_106389725.1">
    <property type="nucleotide sequence ID" value="NZ_PVNK01000013.1"/>
</dbReference>
<feature type="signal peptide" evidence="1">
    <location>
        <begin position="1"/>
        <end position="27"/>
    </location>
</feature>
<evidence type="ECO:0000256" key="1">
    <source>
        <dbReference type="SAM" id="SignalP"/>
    </source>
</evidence>
<evidence type="ECO:0008006" key="4">
    <source>
        <dbReference type="Google" id="ProtNLM"/>
    </source>
</evidence>
<protein>
    <recommendedName>
        <fullName evidence="4">DUF2846 domain-containing protein</fullName>
    </recommendedName>
</protein>
<evidence type="ECO:0000313" key="2">
    <source>
        <dbReference type="EMBL" id="PRQ05425.1"/>
    </source>
</evidence>